<sequence length="758" mass="84175">MVKAGSSYDVAIKYKNKIHGLMLHSASDGTLLYEDRDEEAIPPSYITSTPTHRNLPPQRRWEVEQEYFHGGFGEATFGENYKYFKSTNVDARIKGKTVLGPANTSITLSATPTPIMTQLNDPSFESWSSSTALTYWTLESGTITREDGTNLAPYHNRYAVARASNGILYQDVTWSDTFQSQEFTAVVYAYAVGGGNDIRINIDDGVGTTSSAWYGTGAWAQLSVTRTLNAAATRLRVEIEFAAVCYFDMVGVFPTGGQSRGSVNAFCDFRGLTYVAMGSTLYTWNGTTLTYVDAYAYPITTLCVYGNYMYIGQMGGKYNYMDYAGTVTTSNLTGGEADYFAMIGATFYGVQLPNKVRSSTNPINGGSWSAQSYVGNATVPITGILNHTDTIYIPKENGMWTIDGASIYNKIDILEQDAVTDGCKKTIKFQDKLYIPTGVCSLWEFDDSTDIATNISPTNYIKGDSEYIQDILALSADSEYLYVFQDYTNSVNLFAGHYETILGNTYWLWHPIAQITSADITAVHLATYSGVKQLLYGTGTPTMGYFDAATQFGDLDADTNYTFAASGTLETGYFTASFPNYYKNFYSLEVLNSNTSGTQTITVHYQLYGATDWRLLGVVDTTPSVVLYFPQETYSKKLKLRFSFATADTSTSPVLEDYILKGQVRIGKLKEFKFTARITEYLTTLASPTSIKKEDLVDILHTIDRDSWVVRFYDIDNDPYWITIQKLAQGGFVRNAKSGLDRLIQIEALQADWKAKGE</sequence>
<gene>
    <name evidence="1" type="ORF">MM415B00565_0019</name>
</gene>
<reference evidence="1" key="1">
    <citation type="submission" date="2020-03" db="EMBL/GenBank/DDBJ databases">
        <title>The deep terrestrial virosphere.</title>
        <authorList>
            <person name="Holmfeldt K."/>
            <person name="Nilsson E."/>
            <person name="Simone D."/>
            <person name="Lopez-Fernandez M."/>
            <person name="Wu X."/>
            <person name="de Brujin I."/>
            <person name="Lundin D."/>
            <person name="Andersson A."/>
            <person name="Bertilsson S."/>
            <person name="Dopson M."/>
        </authorList>
    </citation>
    <scope>NUCLEOTIDE SEQUENCE</scope>
    <source>
        <strain evidence="1">MM415B00565</strain>
    </source>
</reference>
<dbReference type="AlphaFoldDB" id="A0A6M3J3T0"/>
<name>A0A6M3J3T0_9ZZZZ</name>
<proteinExistence type="predicted"/>
<accession>A0A6M3J3T0</accession>
<evidence type="ECO:0000313" key="1">
    <source>
        <dbReference type="EMBL" id="QJA63935.1"/>
    </source>
</evidence>
<organism evidence="1">
    <name type="scientific">viral metagenome</name>
    <dbReference type="NCBI Taxonomy" id="1070528"/>
    <lineage>
        <taxon>unclassified sequences</taxon>
        <taxon>metagenomes</taxon>
        <taxon>organismal metagenomes</taxon>
    </lineage>
</organism>
<protein>
    <submittedName>
        <fullName evidence="1">Uncharacterized protein</fullName>
    </submittedName>
</protein>
<dbReference type="EMBL" id="MT141509">
    <property type="protein sequence ID" value="QJA63935.1"/>
    <property type="molecule type" value="Genomic_DNA"/>
</dbReference>